<reference evidence="2" key="1">
    <citation type="submission" date="2020-11" db="EMBL/GenBank/DDBJ databases">
        <authorList>
            <person name="Tran Van P."/>
        </authorList>
    </citation>
    <scope>NUCLEOTIDE SEQUENCE</scope>
</reference>
<proteinExistence type="predicted"/>
<protein>
    <recommendedName>
        <fullName evidence="1">Peptidase S1 domain-containing protein</fullName>
    </recommendedName>
</protein>
<evidence type="ECO:0000313" key="2">
    <source>
        <dbReference type="EMBL" id="CAD7624808.1"/>
    </source>
</evidence>
<dbReference type="InterPro" id="IPR018114">
    <property type="entry name" value="TRYPSIN_HIS"/>
</dbReference>
<dbReference type="SUPFAM" id="SSF50494">
    <property type="entry name" value="Trypsin-like serine proteases"/>
    <property type="match status" value="2"/>
</dbReference>
<dbReference type="PROSITE" id="PS00134">
    <property type="entry name" value="TRYPSIN_HIS"/>
    <property type="match status" value="1"/>
</dbReference>
<dbReference type="InterPro" id="IPR001254">
    <property type="entry name" value="Trypsin_dom"/>
</dbReference>
<name>A0A7R9KL45_9ACAR</name>
<dbReference type="AlphaFoldDB" id="A0A7R9KL45"/>
<dbReference type="PROSITE" id="PS50240">
    <property type="entry name" value="TRYPSIN_DOM"/>
    <property type="match status" value="1"/>
</dbReference>
<dbReference type="EMBL" id="CAJPIZ010002582">
    <property type="protein sequence ID" value="CAG2105238.1"/>
    <property type="molecule type" value="Genomic_DNA"/>
</dbReference>
<dbReference type="PANTHER" id="PTHR24260:SF136">
    <property type="entry name" value="GH08193P-RELATED"/>
    <property type="match status" value="1"/>
</dbReference>
<dbReference type="PRINTS" id="PR00722">
    <property type="entry name" value="CHYMOTRYPSIN"/>
</dbReference>
<dbReference type="GO" id="GO:0006508">
    <property type="term" value="P:proteolysis"/>
    <property type="evidence" value="ECO:0007669"/>
    <property type="project" value="InterPro"/>
</dbReference>
<evidence type="ECO:0000259" key="1">
    <source>
        <dbReference type="PROSITE" id="PS50240"/>
    </source>
</evidence>
<accession>A0A7R9KL45</accession>
<feature type="domain" description="Peptidase S1" evidence="1">
    <location>
        <begin position="55"/>
        <end position="288"/>
    </location>
</feature>
<sequence>MVVFGIYRVTSNAFHAEMANYPNITTDECGISRDSLLMDNKCFTYHKVDNTVSRIFNGRRATDGELPWHVYIKISTKLNYYCGGSILNEWWILTAAHCVVQNLHGTVTIYPGMLSRFHPGTGYLSKKIIIHQADDIALIELNTALNFTAPKGSHYRRLNSVCLPKADIKNTDKEYALVAGFGRINDTHYPNWLQMGWGDSGGGVIQWQNGRAVVIGIVEMTTGCNYTEFYRFVRTSLKGDSGGGVIQWQNGRAVVIGIVEMTTGCNYTEFYRFVRTSLKVNWINKQINVTYNRVETCIN</sequence>
<dbReference type="Gene3D" id="2.40.10.10">
    <property type="entry name" value="Trypsin-like serine proteases"/>
    <property type="match status" value="2"/>
</dbReference>
<dbReference type="Proteomes" id="UP000759131">
    <property type="component" value="Unassembled WGS sequence"/>
</dbReference>
<organism evidence="2">
    <name type="scientific">Medioppia subpectinata</name>
    <dbReference type="NCBI Taxonomy" id="1979941"/>
    <lineage>
        <taxon>Eukaryota</taxon>
        <taxon>Metazoa</taxon>
        <taxon>Ecdysozoa</taxon>
        <taxon>Arthropoda</taxon>
        <taxon>Chelicerata</taxon>
        <taxon>Arachnida</taxon>
        <taxon>Acari</taxon>
        <taxon>Acariformes</taxon>
        <taxon>Sarcoptiformes</taxon>
        <taxon>Oribatida</taxon>
        <taxon>Brachypylina</taxon>
        <taxon>Oppioidea</taxon>
        <taxon>Oppiidae</taxon>
        <taxon>Medioppia</taxon>
    </lineage>
</organism>
<dbReference type="Pfam" id="PF00089">
    <property type="entry name" value="Trypsin"/>
    <property type="match status" value="1"/>
</dbReference>
<dbReference type="InterPro" id="IPR051333">
    <property type="entry name" value="CLIP_Serine_Protease"/>
</dbReference>
<dbReference type="SMART" id="SM00020">
    <property type="entry name" value="Tryp_SPc"/>
    <property type="match status" value="1"/>
</dbReference>
<evidence type="ECO:0000313" key="3">
    <source>
        <dbReference type="Proteomes" id="UP000759131"/>
    </source>
</evidence>
<dbReference type="PANTHER" id="PTHR24260">
    <property type="match status" value="1"/>
</dbReference>
<dbReference type="InterPro" id="IPR009003">
    <property type="entry name" value="Peptidase_S1_PA"/>
</dbReference>
<dbReference type="InterPro" id="IPR001314">
    <property type="entry name" value="Peptidase_S1A"/>
</dbReference>
<dbReference type="OrthoDB" id="6380398at2759"/>
<dbReference type="EMBL" id="OC857157">
    <property type="protein sequence ID" value="CAD7624808.1"/>
    <property type="molecule type" value="Genomic_DNA"/>
</dbReference>
<dbReference type="GO" id="GO:0004252">
    <property type="term" value="F:serine-type endopeptidase activity"/>
    <property type="evidence" value="ECO:0007669"/>
    <property type="project" value="InterPro"/>
</dbReference>
<dbReference type="InterPro" id="IPR043504">
    <property type="entry name" value="Peptidase_S1_PA_chymotrypsin"/>
</dbReference>
<keyword evidence="3" id="KW-1185">Reference proteome</keyword>
<gene>
    <name evidence="2" type="ORF">OSB1V03_LOCUS5247</name>
</gene>